<feature type="domain" description="HNH nuclease" evidence="1">
    <location>
        <begin position="70"/>
        <end position="121"/>
    </location>
</feature>
<keyword evidence="4" id="KW-1185">Reference proteome</keyword>
<proteinExistence type="predicted"/>
<reference evidence="3 4" key="1">
    <citation type="submission" date="2015-07" db="EMBL/GenBank/DDBJ databases">
        <title>Genome sequence of Levilinea saccharolytica DSM 16555.</title>
        <authorList>
            <person name="Hemp J."/>
            <person name="Ward L.M."/>
            <person name="Pace L.A."/>
            <person name="Fischer W.W."/>
        </authorList>
    </citation>
    <scope>NUCLEOTIDE SEQUENCE [LARGE SCALE GENOMIC DNA]</scope>
    <source>
        <strain evidence="3 4">KIBI-1</strain>
    </source>
</reference>
<dbReference type="InterPro" id="IPR003615">
    <property type="entry name" value="HNH_nuc"/>
</dbReference>
<keyword evidence="3" id="KW-0540">Nuclease</keyword>
<keyword evidence="3" id="KW-0255">Endonuclease</keyword>
<organism evidence="3 4">
    <name type="scientific">Levilinea saccharolytica</name>
    <dbReference type="NCBI Taxonomy" id="229921"/>
    <lineage>
        <taxon>Bacteria</taxon>
        <taxon>Bacillati</taxon>
        <taxon>Chloroflexota</taxon>
        <taxon>Anaerolineae</taxon>
        <taxon>Anaerolineales</taxon>
        <taxon>Anaerolineaceae</taxon>
        <taxon>Levilinea</taxon>
    </lineage>
</organism>
<dbReference type="EMBL" id="LGCM01000042">
    <property type="protein sequence ID" value="KPL80445.1"/>
    <property type="molecule type" value="Genomic_DNA"/>
</dbReference>
<protein>
    <submittedName>
        <fullName evidence="3">HNH endonuclease</fullName>
    </submittedName>
</protein>
<evidence type="ECO:0000313" key="4">
    <source>
        <dbReference type="Proteomes" id="UP000050501"/>
    </source>
</evidence>
<dbReference type="SMART" id="SM00507">
    <property type="entry name" value="HNHc"/>
    <property type="match status" value="1"/>
</dbReference>
<dbReference type="PANTHER" id="PTHR33877:SF2">
    <property type="entry name" value="OS07G0170200 PROTEIN"/>
    <property type="match status" value="1"/>
</dbReference>
<evidence type="ECO:0000313" key="2">
    <source>
        <dbReference type="EMBL" id="KPL80405.1"/>
    </source>
</evidence>
<dbReference type="STRING" id="229921.ADN01_12050"/>
<accession>A0A0P6XV31</accession>
<evidence type="ECO:0000259" key="1">
    <source>
        <dbReference type="SMART" id="SM00507"/>
    </source>
</evidence>
<gene>
    <name evidence="2" type="ORF">ADN01_12050</name>
    <name evidence="3" type="ORF">ADN01_12335</name>
</gene>
<dbReference type="GO" id="GO:0004519">
    <property type="term" value="F:endonuclease activity"/>
    <property type="evidence" value="ECO:0007669"/>
    <property type="project" value="UniProtKB-KW"/>
</dbReference>
<dbReference type="Gene3D" id="1.10.30.50">
    <property type="match status" value="1"/>
</dbReference>
<dbReference type="Proteomes" id="UP000050501">
    <property type="component" value="Unassembled WGS sequence"/>
</dbReference>
<dbReference type="RefSeq" id="WP_062417608.1">
    <property type="nucleotide sequence ID" value="NZ_DF967974.1"/>
</dbReference>
<dbReference type="InterPro" id="IPR029471">
    <property type="entry name" value="HNH_5"/>
</dbReference>
<evidence type="ECO:0000313" key="3">
    <source>
        <dbReference type="EMBL" id="KPL80445.1"/>
    </source>
</evidence>
<dbReference type="EMBL" id="LGCM01000042">
    <property type="protein sequence ID" value="KPL80405.1"/>
    <property type="molecule type" value="Genomic_DNA"/>
</dbReference>
<sequence>MDEAVLVLNANYEPINVCDMRRAVGLLLAEKASLVVNGRGSIKTARNAFPRPSIIRLDKMIHRPRPTVKLTRREVFRRDAHTCQYCGRTGGEMTIDHIFPRRLGGRQTWTNVVTACAACNHRKGGRTLEESGMTLLRPPKEPPASALYIFGRHLKEYFEWEPYLNGW</sequence>
<dbReference type="CDD" id="cd00085">
    <property type="entry name" value="HNHc"/>
    <property type="match status" value="1"/>
</dbReference>
<dbReference type="OrthoDB" id="9802901at2"/>
<dbReference type="AlphaFoldDB" id="A0A0P6XV31"/>
<dbReference type="InterPro" id="IPR052892">
    <property type="entry name" value="NA-targeting_endonuclease"/>
</dbReference>
<name>A0A0P6XV31_9CHLR</name>
<dbReference type="Pfam" id="PF14279">
    <property type="entry name" value="HNH_5"/>
    <property type="match status" value="1"/>
</dbReference>
<keyword evidence="3" id="KW-0378">Hydrolase</keyword>
<comment type="caution">
    <text evidence="3">The sequence shown here is derived from an EMBL/GenBank/DDBJ whole genome shotgun (WGS) entry which is preliminary data.</text>
</comment>
<dbReference type="PANTHER" id="PTHR33877">
    <property type="entry name" value="SLL1193 PROTEIN"/>
    <property type="match status" value="1"/>
</dbReference>